<dbReference type="PROSITE" id="PS50082">
    <property type="entry name" value="WD_REPEATS_2"/>
    <property type="match status" value="7"/>
</dbReference>
<feature type="region of interest" description="Disordered" evidence="4">
    <location>
        <begin position="544"/>
        <end position="577"/>
    </location>
</feature>
<feature type="compositionally biased region" description="Low complexity" evidence="4">
    <location>
        <begin position="497"/>
        <end position="515"/>
    </location>
</feature>
<evidence type="ECO:0000256" key="3">
    <source>
        <dbReference type="PROSITE-ProRule" id="PRU00221"/>
    </source>
</evidence>
<feature type="repeat" description="WD" evidence="3">
    <location>
        <begin position="94"/>
        <end position="135"/>
    </location>
</feature>
<dbReference type="Proteomes" id="UP000320333">
    <property type="component" value="Unassembled WGS sequence"/>
</dbReference>
<feature type="repeat" description="WD" evidence="3">
    <location>
        <begin position="136"/>
        <end position="177"/>
    </location>
</feature>
<dbReference type="InterPro" id="IPR050505">
    <property type="entry name" value="WDR55/POC1"/>
</dbReference>
<dbReference type="InterPro" id="IPR019775">
    <property type="entry name" value="WD40_repeat_CS"/>
</dbReference>
<dbReference type="PANTHER" id="PTHR44019:SF8">
    <property type="entry name" value="POC1 CENTRIOLAR PROTEIN HOMOLOG"/>
    <property type="match status" value="1"/>
</dbReference>
<keyword evidence="1 3" id="KW-0853">WD repeat</keyword>
<dbReference type="Gene3D" id="2.130.10.10">
    <property type="entry name" value="YVTN repeat-like/Quinoprotein amine dehydrogenase"/>
    <property type="match status" value="3"/>
</dbReference>
<gene>
    <name evidence="5" type="ORF">CcCBS67573_g04582</name>
</gene>
<dbReference type="PANTHER" id="PTHR44019">
    <property type="entry name" value="WD REPEAT-CONTAINING PROTEIN 55"/>
    <property type="match status" value="1"/>
</dbReference>
<dbReference type="InterPro" id="IPR036322">
    <property type="entry name" value="WD40_repeat_dom_sf"/>
</dbReference>
<feature type="repeat" description="WD" evidence="3">
    <location>
        <begin position="10"/>
        <end position="44"/>
    </location>
</feature>
<feature type="compositionally biased region" description="Polar residues" evidence="4">
    <location>
        <begin position="366"/>
        <end position="379"/>
    </location>
</feature>
<dbReference type="PROSITE" id="PS00678">
    <property type="entry name" value="WD_REPEATS_1"/>
    <property type="match status" value="2"/>
</dbReference>
<dbReference type="InterPro" id="IPR020472">
    <property type="entry name" value="WD40_PAC1"/>
</dbReference>
<dbReference type="SUPFAM" id="SSF50978">
    <property type="entry name" value="WD40 repeat-like"/>
    <property type="match status" value="1"/>
</dbReference>
<feature type="repeat" description="WD" evidence="3">
    <location>
        <begin position="52"/>
        <end position="83"/>
    </location>
</feature>
<organism evidence="5 6">
    <name type="scientific">Chytriomyces confervae</name>
    <dbReference type="NCBI Taxonomy" id="246404"/>
    <lineage>
        <taxon>Eukaryota</taxon>
        <taxon>Fungi</taxon>
        <taxon>Fungi incertae sedis</taxon>
        <taxon>Chytridiomycota</taxon>
        <taxon>Chytridiomycota incertae sedis</taxon>
        <taxon>Chytridiomycetes</taxon>
        <taxon>Chytridiales</taxon>
        <taxon>Chytriomycetaceae</taxon>
        <taxon>Chytriomyces</taxon>
    </lineage>
</organism>
<feature type="repeat" description="WD" evidence="3">
    <location>
        <begin position="178"/>
        <end position="219"/>
    </location>
</feature>
<feature type="compositionally biased region" description="Low complexity" evidence="4">
    <location>
        <begin position="479"/>
        <end position="488"/>
    </location>
</feature>
<keyword evidence="2" id="KW-0677">Repeat</keyword>
<name>A0A507FEZ7_9FUNG</name>
<feature type="compositionally biased region" description="Gly residues" evidence="4">
    <location>
        <begin position="553"/>
        <end position="565"/>
    </location>
</feature>
<evidence type="ECO:0000256" key="1">
    <source>
        <dbReference type="ARBA" id="ARBA00022574"/>
    </source>
</evidence>
<protein>
    <submittedName>
        <fullName evidence="5">Uncharacterized protein</fullName>
    </submittedName>
</protein>
<dbReference type="OrthoDB" id="6262491at2759"/>
<dbReference type="EMBL" id="QEAP01000141">
    <property type="protein sequence ID" value="TPX74147.1"/>
    <property type="molecule type" value="Genomic_DNA"/>
</dbReference>
<feature type="region of interest" description="Disordered" evidence="4">
    <location>
        <begin position="349"/>
        <end position="412"/>
    </location>
</feature>
<dbReference type="SMART" id="SM00320">
    <property type="entry name" value="WD40"/>
    <property type="match status" value="7"/>
</dbReference>
<comment type="caution">
    <text evidence="5">The sequence shown here is derived from an EMBL/GenBank/DDBJ whole genome shotgun (WGS) entry which is preliminary data.</text>
</comment>
<accession>A0A507FEZ7</accession>
<evidence type="ECO:0000256" key="2">
    <source>
        <dbReference type="ARBA" id="ARBA00022737"/>
    </source>
</evidence>
<sequence>MQDPSLDRTFRGHRDVVTDIAFKPSMTQMASGSMDCSVMVWNFKPQMRALRFVGHKGPVTSVDFSPSGNLLASASRDKTVRLWTPNVKGDVTVFKAHTSAVRTVRFSKDGDTILTCSDDKSIKIWSTHRTKFQFTLAGHMNWVRTARFSPDARLVVSGSDDKSVKLWDLASKECVKTYWDHTGMITSVAFHPGGTTIATASTDKSIKLFDIRMHKLIQHYHEAHNGLGTVTDSKGGEAAWAGGGPNSISFGGPGGEWLISTGMDGVVKIWDLKEGHLFYTLHGHKNGPTTAAAFSPEGAFFATGGSDAQVMVWKSNFDSGMPLNSDASEMTGPKQRKMASMNSALVTTLPGGIKSSPASPDRRENQNATPNFAGVNQNAEHPEIVSVGGPIFNNVPNRSGSPNRRQEDDAVTTPLEVRSIPDELASSLQHIINQIDVLTQTMSILEARLTSNEDRVTQLTSLVSEAAGASARKMGAKQNPNNTNNTNNGMKNVSMDASSLGGSFMQSSSASQSQMSSQKVNFMGRPSPNLMEDAAPRNVKVQTQWGVRDGGSSVSGGLTGGGGSSPGRFQRPVNSIG</sequence>
<dbReference type="CDD" id="cd00200">
    <property type="entry name" value="WD40"/>
    <property type="match status" value="1"/>
</dbReference>
<dbReference type="STRING" id="246404.A0A507FEZ7"/>
<feature type="region of interest" description="Disordered" evidence="4">
    <location>
        <begin position="470"/>
        <end position="515"/>
    </location>
</feature>
<proteinExistence type="predicted"/>
<dbReference type="PROSITE" id="PS50294">
    <property type="entry name" value="WD_REPEATS_REGION"/>
    <property type="match status" value="5"/>
</dbReference>
<dbReference type="Pfam" id="PF00400">
    <property type="entry name" value="WD40"/>
    <property type="match status" value="7"/>
</dbReference>
<feature type="repeat" description="WD" evidence="3">
    <location>
        <begin position="290"/>
        <end position="314"/>
    </location>
</feature>
<feature type="compositionally biased region" description="Polar residues" evidence="4">
    <location>
        <begin position="394"/>
        <end position="403"/>
    </location>
</feature>
<dbReference type="InterPro" id="IPR015943">
    <property type="entry name" value="WD40/YVTN_repeat-like_dom_sf"/>
</dbReference>
<evidence type="ECO:0000313" key="6">
    <source>
        <dbReference type="Proteomes" id="UP000320333"/>
    </source>
</evidence>
<evidence type="ECO:0000256" key="4">
    <source>
        <dbReference type="SAM" id="MobiDB-lite"/>
    </source>
</evidence>
<reference evidence="5 6" key="1">
    <citation type="journal article" date="2019" name="Sci. Rep.">
        <title>Comparative genomics of chytrid fungi reveal insights into the obligate biotrophic and pathogenic lifestyle of Synchytrium endobioticum.</title>
        <authorList>
            <person name="van de Vossenberg B.T.L.H."/>
            <person name="Warris S."/>
            <person name="Nguyen H.D.T."/>
            <person name="van Gent-Pelzer M.P.E."/>
            <person name="Joly D.L."/>
            <person name="van de Geest H.C."/>
            <person name="Bonants P.J.M."/>
            <person name="Smith D.S."/>
            <person name="Levesque C.A."/>
            <person name="van der Lee T.A.J."/>
        </authorList>
    </citation>
    <scope>NUCLEOTIDE SEQUENCE [LARGE SCALE GENOMIC DNA]</scope>
    <source>
        <strain evidence="5 6">CBS 675.73</strain>
    </source>
</reference>
<dbReference type="InterPro" id="IPR001680">
    <property type="entry name" value="WD40_rpt"/>
</dbReference>
<dbReference type="PRINTS" id="PR00320">
    <property type="entry name" value="GPROTEINBRPT"/>
</dbReference>
<feature type="repeat" description="WD" evidence="3">
    <location>
        <begin position="253"/>
        <end position="280"/>
    </location>
</feature>
<evidence type="ECO:0000313" key="5">
    <source>
        <dbReference type="EMBL" id="TPX74147.1"/>
    </source>
</evidence>
<keyword evidence="6" id="KW-1185">Reference proteome</keyword>
<dbReference type="AlphaFoldDB" id="A0A507FEZ7"/>